<gene>
    <name evidence="1" type="ORF">BA896_007850</name>
</gene>
<evidence type="ECO:0000313" key="1">
    <source>
        <dbReference type="EMBL" id="OFJ48828.1"/>
    </source>
</evidence>
<organism evidence="1 2">
    <name type="scientific">Janthinobacterium lividum</name>
    <dbReference type="NCBI Taxonomy" id="29581"/>
    <lineage>
        <taxon>Bacteria</taxon>
        <taxon>Pseudomonadati</taxon>
        <taxon>Pseudomonadota</taxon>
        <taxon>Betaproteobacteria</taxon>
        <taxon>Burkholderiales</taxon>
        <taxon>Oxalobacteraceae</taxon>
        <taxon>Janthinobacterium</taxon>
    </lineage>
</organism>
<reference evidence="1 2" key="1">
    <citation type="submission" date="2016-10" db="EMBL/GenBank/DDBJ databases">
        <title>Updated version of Genome Assembly of Janthinobacterium lividum ERGS5:01.</title>
        <authorList>
            <person name="Kumar R."/>
            <person name="Acharya V."/>
            <person name="Singh D."/>
        </authorList>
    </citation>
    <scope>NUCLEOTIDE SEQUENCE [LARGE SCALE GENOMIC DNA]</scope>
    <source>
        <strain evidence="1 2">ERGS5:01</strain>
    </source>
</reference>
<comment type="caution">
    <text evidence="1">The sequence shown here is derived from an EMBL/GenBank/DDBJ whole genome shotgun (WGS) entry which is preliminary data.</text>
</comment>
<dbReference type="Proteomes" id="UP000092634">
    <property type="component" value="Unassembled WGS sequence"/>
</dbReference>
<sequence>MPSRQPTRKPYGKPAHHGAAALARAPWQLCLALFSALALVFLLSTAASHLHKTSLDAEECALCATAIDKVADIAAPPAITAPPAQLLPYRLLAIAPATLAPVATRILPPVRGPPAASL</sequence>
<dbReference type="EMBL" id="MAQB02000001">
    <property type="protein sequence ID" value="OFJ48828.1"/>
    <property type="molecule type" value="Genomic_DNA"/>
</dbReference>
<evidence type="ECO:0000313" key="2">
    <source>
        <dbReference type="Proteomes" id="UP000092634"/>
    </source>
</evidence>
<protein>
    <recommendedName>
        <fullName evidence="3">DUF2946 domain-containing protein</fullName>
    </recommendedName>
</protein>
<proteinExistence type="predicted"/>
<dbReference type="AlphaFoldDB" id="A0A1E8PRB9"/>
<name>A0A1E8PRB9_9BURK</name>
<accession>A0A1E8PRB9</accession>
<evidence type="ECO:0008006" key="3">
    <source>
        <dbReference type="Google" id="ProtNLM"/>
    </source>
</evidence>